<dbReference type="SUPFAM" id="SSF109604">
    <property type="entry name" value="HD-domain/PDEase-like"/>
    <property type="match status" value="1"/>
</dbReference>
<dbReference type="SUPFAM" id="SSF52540">
    <property type="entry name" value="P-loop containing nucleoside triphosphate hydrolases"/>
    <property type="match status" value="1"/>
</dbReference>
<dbReference type="Proteomes" id="UP000243463">
    <property type="component" value="Unassembled WGS sequence"/>
</dbReference>
<evidence type="ECO:0000313" key="3">
    <source>
        <dbReference type="EMBL" id="SNQ29465.1"/>
    </source>
</evidence>
<dbReference type="GO" id="GO:0016301">
    <property type="term" value="F:kinase activity"/>
    <property type="evidence" value="ECO:0007669"/>
    <property type="project" value="UniProtKB-KW"/>
</dbReference>
<evidence type="ECO:0000256" key="1">
    <source>
        <dbReference type="ARBA" id="ARBA00022741"/>
    </source>
</evidence>
<evidence type="ECO:0000313" key="4">
    <source>
        <dbReference type="Proteomes" id="UP000243463"/>
    </source>
</evidence>
<organism evidence="3 4">
    <name type="scientific">Acinetobacter apis</name>
    <dbReference type="NCBI Taxonomy" id="1229165"/>
    <lineage>
        <taxon>Bacteria</taxon>
        <taxon>Pseudomonadati</taxon>
        <taxon>Pseudomonadota</taxon>
        <taxon>Gammaproteobacteria</taxon>
        <taxon>Moraxellales</taxon>
        <taxon>Moraxellaceae</taxon>
        <taxon>Acinetobacter</taxon>
    </lineage>
</organism>
<dbReference type="Pfam" id="PF13671">
    <property type="entry name" value="AAA_33"/>
    <property type="match status" value="1"/>
</dbReference>
<dbReference type="InterPro" id="IPR006674">
    <property type="entry name" value="HD_domain"/>
</dbReference>
<keyword evidence="4" id="KW-1185">Reference proteome</keyword>
<protein>
    <submittedName>
        <fullName evidence="3">Predicted kinase</fullName>
    </submittedName>
</protein>
<reference evidence="4" key="1">
    <citation type="submission" date="2017-06" db="EMBL/GenBank/DDBJ databases">
        <authorList>
            <person name="Varghese N."/>
            <person name="Submissions S."/>
        </authorList>
    </citation>
    <scope>NUCLEOTIDE SEQUENCE [LARGE SCALE GENOMIC DNA]</scope>
    <source>
        <strain evidence="4">ANC 5114</strain>
    </source>
</reference>
<dbReference type="PANTHER" id="PTHR47545:SF1">
    <property type="entry name" value="MULTIFUNCTIONAL CCA PROTEIN"/>
    <property type="match status" value="1"/>
</dbReference>
<name>A0A217EG56_9GAMM</name>
<feature type="domain" description="HD" evidence="2">
    <location>
        <begin position="66"/>
        <end position="143"/>
    </location>
</feature>
<keyword evidence="3" id="KW-0418">Kinase</keyword>
<dbReference type="InterPro" id="IPR003607">
    <property type="entry name" value="HD/PDEase_dom"/>
</dbReference>
<evidence type="ECO:0000259" key="2">
    <source>
        <dbReference type="Pfam" id="PF01966"/>
    </source>
</evidence>
<dbReference type="Gene3D" id="3.40.50.300">
    <property type="entry name" value="P-loop containing nucleotide triphosphate hydrolases"/>
    <property type="match status" value="1"/>
</dbReference>
<dbReference type="AlphaFoldDB" id="A0A217EG56"/>
<dbReference type="Pfam" id="PF01966">
    <property type="entry name" value="HD"/>
    <property type="match status" value="1"/>
</dbReference>
<dbReference type="RefSeq" id="WP_088823513.1">
    <property type="nucleotide sequence ID" value="NZ_FZLN01000002.1"/>
</dbReference>
<dbReference type="GO" id="GO:0000166">
    <property type="term" value="F:nucleotide binding"/>
    <property type="evidence" value="ECO:0007669"/>
    <property type="project" value="UniProtKB-KW"/>
</dbReference>
<proteinExistence type="predicted"/>
<accession>A0A217EG56</accession>
<dbReference type="EMBL" id="FZLN01000002">
    <property type="protein sequence ID" value="SNQ29465.1"/>
    <property type="molecule type" value="Genomic_DNA"/>
</dbReference>
<keyword evidence="1" id="KW-0547">Nucleotide-binding</keyword>
<sequence>MNIEQWLDHLKYTATPSFEECLDVLGPYFPALYKLEETPQDPKWHAEGNVAIHTAWVLSEVYQLLSTHPLSPQKRQALILGALLHDIGKPATTITCSETNRIKSPNHEQAGKIYLVFRLLELNLDQSVYLEILELVGQHQKPKFLVIRNLAHQHYYKLIRDCDFMQLYYLEVADMKGRICDDLDLQLMYLEEFKAICHSLMESQQQDIEVDELSMLKGRFGLCEGYVTHVSEFTSRYKFTNRPGSLTLLCGVIGSGKSTYISGIKTKNTVVISLDDIRAEVSFRADQSQNKKVLIIANERLLQALRENKDVIWDATNTRKDFRDKLINVALNYHVFVNIVVILKYESTIRLQNKKRAMPVPDHIVDQQIQRFQLPTQSEAHQVTYLIH</sequence>
<dbReference type="InterPro" id="IPR027417">
    <property type="entry name" value="P-loop_NTPase"/>
</dbReference>
<dbReference type="OrthoDB" id="9805698at2"/>
<keyword evidence="3" id="KW-0808">Transferase</keyword>
<dbReference type="CDD" id="cd00077">
    <property type="entry name" value="HDc"/>
    <property type="match status" value="1"/>
</dbReference>
<gene>
    <name evidence="3" type="ORF">SAMN05444584_1419</name>
</gene>
<dbReference type="PANTHER" id="PTHR47545">
    <property type="entry name" value="MULTIFUNCTIONAL CCA PROTEIN"/>
    <property type="match status" value="1"/>
</dbReference>
<dbReference type="Gene3D" id="1.10.3090.10">
    <property type="entry name" value="cca-adding enzyme, domain 2"/>
    <property type="match status" value="1"/>
</dbReference>
<dbReference type="InterPro" id="IPR050124">
    <property type="entry name" value="tRNA_CCA-adding_enzyme"/>
</dbReference>